<organism evidence="1 2">
    <name type="scientific">Pseudomonas lurida</name>
    <dbReference type="NCBI Taxonomy" id="244566"/>
    <lineage>
        <taxon>Bacteria</taxon>
        <taxon>Pseudomonadati</taxon>
        <taxon>Pseudomonadota</taxon>
        <taxon>Gammaproteobacteria</taxon>
        <taxon>Pseudomonadales</taxon>
        <taxon>Pseudomonadaceae</taxon>
        <taxon>Pseudomonas</taxon>
    </lineage>
</organism>
<name>A0ABY9FX13_9PSED</name>
<accession>A0ABY9FX13</accession>
<dbReference type="Proteomes" id="UP001236748">
    <property type="component" value="Chromosome"/>
</dbReference>
<evidence type="ECO:0000313" key="2">
    <source>
        <dbReference type="Proteomes" id="UP001236748"/>
    </source>
</evidence>
<evidence type="ECO:0000313" key="1">
    <source>
        <dbReference type="EMBL" id="WLH07857.1"/>
    </source>
</evidence>
<gene>
    <name evidence="1" type="ORF">PSH67_04130</name>
</gene>
<protein>
    <submittedName>
        <fullName evidence="1">Uncharacterized protein</fullName>
    </submittedName>
</protein>
<reference evidence="1 2" key="1">
    <citation type="submission" date="2023-02" db="EMBL/GenBank/DDBJ databases">
        <title>Evolution of Hrp T3SS in non-pathogenic Pseudomonas fluorescens.</title>
        <authorList>
            <person name="Liao K."/>
            <person name="Wei H."/>
            <person name="Gu Y."/>
        </authorList>
    </citation>
    <scope>NUCLEOTIDE SEQUENCE [LARGE SCALE GENOMIC DNA]</scope>
    <source>
        <strain evidence="1 2">FP2043</strain>
    </source>
</reference>
<proteinExistence type="predicted"/>
<sequence length="73" mass="8760">MKKQTMSRKVWVGETGDSNRLFAGADMLNEAVYRLLSDRPTTSEKVKNFEWLKMQQILSMRRLVRREHKQKYI</sequence>
<dbReference type="EMBL" id="CP117450">
    <property type="protein sequence ID" value="WLH07857.1"/>
    <property type="molecule type" value="Genomic_DNA"/>
</dbReference>
<keyword evidence="2" id="KW-1185">Reference proteome</keyword>
<dbReference type="RefSeq" id="WP_047543605.1">
    <property type="nucleotide sequence ID" value="NZ_CP117450.1"/>
</dbReference>